<reference evidence="1" key="1">
    <citation type="submission" date="2021-03" db="EMBL/GenBank/DDBJ databases">
        <title>Microbacterium sp. nov., a novel actinobacterium isolated from cow dung.</title>
        <authorList>
            <person name="Zhang L."/>
        </authorList>
    </citation>
    <scope>NUCLEOTIDE SEQUENCE</scope>
    <source>
        <strain evidence="1">NEAU-LLB</strain>
    </source>
</reference>
<sequence>MSGQTTHARAANAPVCFTKDVPRRALVTIQRPGDWDRVTCQRCHDAAKAAD</sequence>
<evidence type="ECO:0000313" key="2">
    <source>
        <dbReference type="Proteomes" id="UP000680132"/>
    </source>
</evidence>
<name>A0A939QQN9_9MICO</name>
<evidence type="ECO:0000313" key="1">
    <source>
        <dbReference type="EMBL" id="MBO3663711.1"/>
    </source>
</evidence>
<dbReference type="AlphaFoldDB" id="A0A939QQN9"/>
<dbReference type="EMBL" id="JAGFOA010000003">
    <property type="protein sequence ID" value="MBO3663711.1"/>
    <property type="molecule type" value="Genomic_DNA"/>
</dbReference>
<protein>
    <submittedName>
        <fullName evidence="1">Uncharacterized protein</fullName>
    </submittedName>
</protein>
<proteinExistence type="predicted"/>
<dbReference type="Proteomes" id="UP000680132">
    <property type="component" value="Unassembled WGS sequence"/>
</dbReference>
<gene>
    <name evidence="1" type="ORF">J5V96_09305</name>
</gene>
<organism evidence="1 2">
    <name type="scientific">Microbacterium stercoris</name>
    <dbReference type="NCBI Taxonomy" id="2820289"/>
    <lineage>
        <taxon>Bacteria</taxon>
        <taxon>Bacillati</taxon>
        <taxon>Actinomycetota</taxon>
        <taxon>Actinomycetes</taxon>
        <taxon>Micrococcales</taxon>
        <taxon>Microbacteriaceae</taxon>
        <taxon>Microbacterium</taxon>
    </lineage>
</organism>
<comment type="caution">
    <text evidence="1">The sequence shown here is derived from an EMBL/GenBank/DDBJ whole genome shotgun (WGS) entry which is preliminary data.</text>
</comment>
<accession>A0A939QQN9</accession>
<dbReference type="RefSeq" id="WP_208503072.1">
    <property type="nucleotide sequence ID" value="NZ_JAGFOA010000003.1"/>
</dbReference>
<keyword evidence="2" id="KW-1185">Reference proteome</keyword>